<dbReference type="SMART" id="SM00342">
    <property type="entry name" value="HTH_ARAC"/>
    <property type="match status" value="1"/>
</dbReference>
<dbReference type="InterPro" id="IPR051912">
    <property type="entry name" value="Alkylbase_DNA_Glycosylase/TA"/>
</dbReference>
<dbReference type="GO" id="GO:0005737">
    <property type="term" value="C:cytoplasm"/>
    <property type="evidence" value="ECO:0007669"/>
    <property type="project" value="TreeGrafter"/>
</dbReference>
<dbReference type="InterPro" id="IPR003265">
    <property type="entry name" value="HhH-GPD_domain"/>
</dbReference>
<reference evidence="12 13" key="1">
    <citation type="submission" date="2019-01" db="EMBL/GenBank/DDBJ databases">
        <title>Agromyces.</title>
        <authorList>
            <person name="Li J."/>
        </authorList>
    </citation>
    <scope>NUCLEOTIDE SEQUENCE [LARGE SCALE GENOMIC DNA]</scope>
    <source>
        <strain evidence="12 13">DSM 15934</strain>
    </source>
</reference>
<dbReference type="AlphaFoldDB" id="A0A4Q2KY18"/>
<comment type="caution">
    <text evidence="12">The sequence shown here is derived from an EMBL/GenBank/DDBJ whole genome shotgun (WGS) entry which is preliminary data.</text>
</comment>
<dbReference type="SMART" id="SM01009">
    <property type="entry name" value="AlkA_N"/>
    <property type="match status" value="1"/>
</dbReference>
<dbReference type="Pfam" id="PF12833">
    <property type="entry name" value="HTH_18"/>
    <property type="match status" value="1"/>
</dbReference>
<dbReference type="InterPro" id="IPR010316">
    <property type="entry name" value="AlkA_N"/>
</dbReference>
<evidence type="ECO:0000256" key="10">
    <source>
        <dbReference type="SAM" id="MobiDB-lite"/>
    </source>
</evidence>
<dbReference type="GO" id="GO:0043916">
    <property type="term" value="F:DNA-7-methylguanine glycosylase activity"/>
    <property type="evidence" value="ECO:0007669"/>
    <property type="project" value="TreeGrafter"/>
</dbReference>
<keyword evidence="7" id="KW-0010">Activator</keyword>
<dbReference type="InterPro" id="IPR018060">
    <property type="entry name" value="HTH_AraC"/>
</dbReference>
<evidence type="ECO:0000256" key="2">
    <source>
        <dbReference type="ARBA" id="ARBA00001947"/>
    </source>
</evidence>
<feature type="region of interest" description="Disordered" evidence="10">
    <location>
        <begin position="1"/>
        <end position="27"/>
    </location>
</feature>
<dbReference type="EMBL" id="SDPN01000024">
    <property type="protein sequence ID" value="RXZ68843.1"/>
    <property type="molecule type" value="Genomic_DNA"/>
</dbReference>
<evidence type="ECO:0000313" key="13">
    <source>
        <dbReference type="Proteomes" id="UP000293865"/>
    </source>
</evidence>
<evidence type="ECO:0000256" key="1">
    <source>
        <dbReference type="ARBA" id="ARBA00000086"/>
    </source>
</evidence>
<dbReference type="PROSITE" id="PS01124">
    <property type="entry name" value="HTH_ARAC_FAMILY_2"/>
    <property type="match status" value="1"/>
</dbReference>
<dbReference type="PANTHER" id="PTHR43003">
    <property type="entry name" value="DNA-3-METHYLADENINE GLYCOSYLASE"/>
    <property type="match status" value="1"/>
</dbReference>
<keyword evidence="9" id="KW-0234">DNA repair</keyword>
<dbReference type="CDD" id="cd00056">
    <property type="entry name" value="ENDO3c"/>
    <property type="match status" value="1"/>
</dbReference>
<keyword evidence="8" id="KW-0804">Transcription</keyword>
<dbReference type="SUPFAM" id="SSF48150">
    <property type="entry name" value="DNA-glycosylase"/>
    <property type="match status" value="1"/>
</dbReference>
<dbReference type="Gene3D" id="3.40.10.10">
    <property type="entry name" value="DNA Methylphosphotriester Repair Domain"/>
    <property type="match status" value="1"/>
</dbReference>
<dbReference type="Gene3D" id="3.30.310.20">
    <property type="entry name" value="DNA-3-methyladenine glycosylase AlkA, N-terminal domain"/>
    <property type="match status" value="1"/>
</dbReference>
<dbReference type="Gene3D" id="1.10.1670.10">
    <property type="entry name" value="Helix-hairpin-Helix base-excision DNA repair enzymes (C-terminal)"/>
    <property type="match status" value="1"/>
</dbReference>
<dbReference type="Gene3D" id="1.10.340.30">
    <property type="entry name" value="Hypothetical protein, domain 2"/>
    <property type="match status" value="1"/>
</dbReference>
<comment type="catalytic activity">
    <reaction evidence="1">
        <text>Hydrolysis of alkylated DNA, releasing 3-methyladenine, 3-methylguanine, 7-methylguanine and 7-methyladenine.</text>
        <dbReference type="EC" id="3.2.2.21"/>
    </reaction>
</comment>
<keyword evidence="6" id="KW-0805">Transcription regulation</keyword>
<dbReference type="Pfam" id="PF06029">
    <property type="entry name" value="AlkA_N"/>
    <property type="match status" value="1"/>
</dbReference>
<evidence type="ECO:0000256" key="4">
    <source>
        <dbReference type="ARBA" id="ARBA00022603"/>
    </source>
</evidence>
<keyword evidence="4" id="KW-0808">Transferase</keyword>
<dbReference type="SUPFAM" id="SSF57884">
    <property type="entry name" value="Ada DNA repair protein, N-terminal domain (N-Ada 10)"/>
    <property type="match status" value="1"/>
</dbReference>
<dbReference type="GO" id="GO:0032131">
    <property type="term" value="F:alkylated DNA binding"/>
    <property type="evidence" value="ECO:0007669"/>
    <property type="project" value="TreeGrafter"/>
</dbReference>
<name>A0A4Q2KY18_9MICO</name>
<dbReference type="EC" id="3.2.2.21" evidence="3"/>
<protein>
    <recommendedName>
        <fullName evidence="3">DNA-3-methyladenine glycosylase II</fullName>
        <ecNumber evidence="3">3.2.2.21</ecNumber>
    </recommendedName>
</protein>
<dbReference type="GO" id="GO:0003700">
    <property type="term" value="F:DNA-binding transcription factor activity"/>
    <property type="evidence" value="ECO:0007669"/>
    <property type="project" value="InterPro"/>
</dbReference>
<dbReference type="InterPro" id="IPR035451">
    <property type="entry name" value="Ada-like_dom_sf"/>
</dbReference>
<evidence type="ECO:0000256" key="8">
    <source>
        <dbReference type="ARBA" id="ARBA00023163"/>
    </source>
</evidence>
<dbReference type="Pfam" id="PF02805">
    <property type="entry name" value="Ada_Zn_binding"/>
    <property type="match status" value="1"/>
</dbReference>
<comment type="cofactor">
    <cofactor evidence="2">
        <name>Zn(2+)</name>
        <dbReference type="ChEBI" id="CHEBI:29105"/>
    </cofactor>
</comment>
<evidence type="ECO:0000313" key="12">
    <source>
        <dbReference type="EMBL" id="RXZ68843.1"/>
    </source>
</evidence>
<keyword evidence="13" id="KW-1185">Reference proteome</keyword>
<dbReference type="Gene3D" id="1.10.10.60">
    <property type="entry name" value="Homeodomain-like"/>
    <property type="match status" value="1"/>
</dbReference>
<organism evidence="12 13">
    <name type="scientific">Agromyces albus</name>
    <dbReference type="NCBI Taxonomy" id="205332"/>
    <lineage>
        <taxon>Bacteria</taxon>
        <taxon>Bacillati</taxon>
        <taxon>Actinomycetota</taxon>
        <taxon>Actinomycetes</taxon>
        <taxon>Micrococcales</taxon>
        <taxon>Microbacteriaceae</taxon>
        <taxon>Agromyces</taxon>
    </lineage>
</organism>
<dbReference type="InterPro" id="IPR009057">
    <property type="entry name" value="Homeodomain-like_sf"/>
</dbReference>
<dbReference type="GO" id="GO:0006285">
    <property type="term" value="P:base-excision repair, AP site formation"/>
    <property type="evidence" value="ECO:0007669"/>
    <property type="project" value="TreeGrafter"/>
</dbReference>
<dbReference type="RefSeq" id="WP_129521297.1">
    <property type="nucleotide sequence ID" value="NZ_SDPN01000024.1"/>
</dbReference>
<dbReference type="Proteomes" id="UP000293865">
    <property type="component" value="Unassembled WGS sequence"/>
</dbReference>
<evidence type="ECO:0000256" key="6">
    <source>
        <dbReference type="ARBA" id="ARBA00023015"/>
    </source>
</evidence>
<dbReference type="SMART" id="SM00478">
    <property type="entry name" value="ENDO3c"/>
    <property type="match status" value="1"/>
</dbReference>
<dbReference type="GO" id="GO:0008168">
    <property type="term" value="F:methyltransferase activity"/>
    <property type="evidence" value="ECO:0007669"/>
    <property type="project" value="UniProtKB-KW"/>
</dbReference>
<dbReference type="GO" id="GO:0032259">
    <property type="term" value="P:methylation"/>
    <property type="evidence" value="ECO:0007669"/>
    <property type="project" value="UniProtKB-KW"/>
</dbReference>
<dbReference type="SUPFAM" id="SSF46689">
    <property type="entry name" value="Homeodomain-like"/>
    <property type="match status" value="1"/>
</dbReference>
<dbReference type="PANTHER" id="PTHR43003:SF13">
    <property type="entry name" value="DNA-3-METHYLADENINE GLYCOSYLASE 2"/>
    <property type="match status" value="1"/>
</dbReference>
<dbReference type="SUPFAM" id="SSF55945">
    <property type="entry name" value="TATA-box binding protein-like"/>
    <property type="match status" value="1"/>
</dbReference>
<dbReference type="GO" id="GO:0043565">
    <property type="term" value="F:sequence-specific DNA binding"/>
    <property type="evidence" value="ECO:0007669"/>
    <property type="project" value="InterPro"/>
</dbReference>
<evidence type="ECO:0000256" key="7">
    <source>
        <dbReference type="ARBA" id="ARBA00023159"/>
    </source>
</evidence>
<dbReference type="OrthoDB" id="9811249at2"/>
<sequence length="532" mass="56230">MTSTISAPERPSPEAPSSATRAGRRRVDPLADPVFAERYRAMQARDARFDGQFITGVHSTGIYCRPSCPAVLPKATNVSFYLTAAAAHEAGLRACKRCLPDAVPGSPQWDLRDDLAARAMRLIADGVVEREGVPGLAARLSYTSRHLTRVLTAELGAGPLALARAHRAQTARALLTSTALPAADVAFASGFGSIRQFNDTIRAVYERSPLELRLAARVRQRERDRGSARQQLDTGLLDTEAGVVHLRLPARPPFDAAGVFEWLAARAVDGVEVASPDRFERTLRLPGGPALVVFAATGGDAAPSIDVEARLSSLADLPPLVARVRRLFDLDADAVAIDAALAADPALAASVAATPGMRVPGCLDPHELVFRALIGQQVSVKSARTTLSRVAAELGERVASTAAGVLFPTAAAIAEGGAEVLRGPAARVRTILDVARRLDSGELVVAAERERDELQADLLAVPGIGSWTAGYLAMRVTRAPDVLLTGDLALRNGAGRLGLPSTPSALEAIGARWAPWRSYASMHLWRAAGAEI</sequence>
<dbReference type="InterPro" id="IPR011257">
    <property type="entry name" value="DNA_glycosylase"/>
</dbReference>
<evidence type="ECO:0000256" key="5">
    <source>
        <dbReference type="ARBA" id="ARBA00022763"/>
    </source>
</evidence>
<accession>A0A4Q2KY18</accession>
<feature type="domain" description="HTH araC/xylS-type" evidence="11">
    <location>
        <begin position="117"/>
        <end position="215"/>
    </location>
</feature>
<evidence type="ECO:0000256" key="9">
    <source>
        <dbReference type="ARBA" id="ARBA00023204"/>
    </source>
</evidence>
<dbReference type="GO" id="GO:0008270">
    <property type="term" value="F:zinc ion binding"/>
    <property type="evidence" value="ECO:0007669"/>
    <property type="project" value="InterPro"/>
</dbReference>
<gene>
    <name evidence="12" type="ORF">ESP51_12850</name>
</gene>
<dbReference type="GO" id="GO:0006307">
    <property type="term" value="P:DNA alkylation repair"/>
    <property type="evidence" value="ECO:0007669"/>
    <property type="project" value="TreeGrafter"/>
</dbReference>
<dbReference type="InterPro" id="IPR037046">
    <property type="entry name" value="AlkA_N_sf"/>
</dbReference>
<keyword evidence="5" id="KW-0227">DNA damage</keyword>
<dbReference type="InterPro" id="IPR004026">
    <property type="entry name" value="Ada_DNA_repair_Zn-bd"/>
</dbReference>
<proteinExistence type="predicted"/>
<keyword evidence="4" id="KW-0489">Methyltransferase</keyword>
<dbReference type="InterPro" id="IPR023170">
    <property type="entry name" value="HhH_base_excis_C"/>
</dbReference>
<evidence type="ECO:0000256" key="3">
    <source>
        <dbReference type="ARBA" id="ARBA00012000"/>
    </source>
</evidence>
<dbReference type="GO" id="GO:0032993">
    <property type="term" value="C:protein-DNA complex"/>
    <property type="evidence" value="ECO:0007669"/>
    <property type="project" value="TreeGrafter"/>
</dbReference>
<evidence type="ECO:0000259" key="11">
    <source>
        <dbReference type="PROSITE" id="PS01124"/>
    </source>
</evidence>
<dbReference type="GO" id="GO:0008725">
    <property type="term" value="F:DNA-3-methyladenine glycosylase activity"/>
    <property type="evidence" value="ECO:0007669"/>
    <property type="project" value="TreeGrafter"/>
</dbReference>